<dbReference type="EMBL" id="CM023470">
    <property type="protein sequence ID" value="KAH7980626.1"/>
    <property type="molecule type" value="Genomic_DNA"/>
</dbReference>
<evidence type="ECO:0000313" key="1">
    <source>
        <dbReference type="EMBL" id="KAH7980626.1"/>
    </source>
</evidence>
<reference evidence="1" key="1">
    <citation type="submission" date="2020-05" db="EMBL/GenBank/DDBJ databases">
        <title>Large-scale comparative analyses of tick genomes elucidate their genetic diversity and vector capacities.</title>
        <authorList>
            <person name="Jia N."/>
            <person name="Wang J."/>
            <person name="Shi W."/>
            <person name="Du L."/>
            <person name="Sun Y."/>
            <person name="Zhan W."/>
            <person name="Jiang J."/>
            <person name="Wang Q."/>
            <person name="Zhang B."/>
            <person name="Ji P."/>
            <person name="Sakyi L.B."/>
            <person name="Cui X."/>
            <person name="Yuan T."/>
            <person name="Jiang B."/>
            <person name="Yang W."/>
            <person name="Lam T.T.-Y."/>
            <person name="Chang Q."/>
            <person name="Ding S."/>
            <person name="Wang X."/>
            <person name="Zhu J."/>
            <person name="Ruan X."/>
            <person name="Zhao L."/>
            <person name="Wei J."/>
            <person name="Que T."/>
            <person name="Du C."/>
            <person name="Cheng J."/>
            <person name="Dai P."/>
            <person name="Han X."/>
            <person name="Huang E."/>
            <person name="Gao Y."/>
            <person name="Liu J."/>
            <person name="Shao H."/>
            <person name="Ye R."/>
            <person name="Li L."/>
            <person name="Wei W."/>
            <person name="Wang X."/>
            <person name="Wang C."/>
            <person name="Yang T."/>
            <person name="Huo Q."/>
            <person name="Li W."/>
            <person name="Guo W."/>
            <person name="Chen H."/>
            <person name="Zhou L."/>
            <person name="Ni X."/>
            <person name="Tian J."/>
            <person name="Zhou Y."/>
            <person name="Sheng Y."/>
            <person name="Liu T."/>
            <person name="Pan Y."/>
            <person name="Xia L."/>
            <person name="Li J."/>
            <person name="Zhao F."/>
            <person name="Cao W."/>
        </authorList>
    </citation>
    <scope>NUCLEOTIDE SEQUENCE</scope>
    <source>
        <strain evidence="1">Dsil-2018</strain>
    </source>
</reference>
<evidence type="ECO:0000313" key="2">
    <source>
        <dbReference type="Proteomes" id="UP000821865"/>
    </source>
</evidence>
<comment type="caution">
    <text evidence="1">The sequence shown here is derived from an EMBL/GenBank/DDBJ whole genome shotgun (WGS) entry which is preliminary data.</text>
</comment>
<name>A0ACB8E202_DERSI</name>
<sequence length="429" mass="48590">MSVCKEGYQQPRPYSRKNQHRKFLRHFPIIFVFLILVTAAGCIYRSPQLRPIQRVNAGRVNALNAARPVAAAASPAVTAKSRADSAKEGPPPSAALPRNSEEPRASPDATPEHAPATTVPTTGRVDLEWLERKIPFPLDPPGAVDPSADGRLVRHLCNTGKAEHLIFVHTDPTHTRERKLFRSTVGHPRIASLFKWTMLFLVGTRPDVNVTDEATQFGDIVQLPFMDHYRNLSLKFLYGMRWVMLNCPSVRSLVKIDDDVFIHPELLDAYLRTRITANDRRLHCSTFRGNAVIRNPHSRHYLSRTDYPKKYFPMHCHGWFVVIPAPIMWDLYVAAFRVPFHAIDDAYVTGDLAKTASLGHADISAVLSADEDRLLELLRGEYMCALFTGRTKLNIRVTLWKTLTFIKKRQDLDLAMQNTLKAFKQPVSQ</sequence>
<gene>
    <name evidence="1" type="ORF">HPB49_017701</name>
</gene>
<organism evidence="1 2">
    <name type="scientific">Dermacentor silvarum</name>
    <name type="common">Tick</name>
    <dbReference type="NCBI Taxonomy" id="543639"/>
    <lineage>
        <taxon>Eukaryota</taxon>
        <taxon>Metazoa</taxon>
        <taxon>Ecdysozoa</taxon>
        <taxon>Arthropoda</taxon>
        <taxon>Chelicerata</taxon>
        <taxon>Arachnida</taxon>
        <taxon>Acari</taxon>
        <taxon>Parasitiformes</taxon>
        <taxon>Ixodida</taxon>
        <taxon>Ixodoidea</taxon>
        <taxon>Ixodidae</taxon>
        <taxon>Rhipicephalinae</taxon>
        <taxon>Dermacentor</taxon>
    </lineage>
</organism>
<proteinExistence type="predicted"/>
<protein>
    <submittedName>
        <fullName evidence="1">Uncharacterized protein</fullName>
    </submittedName>
</protein>
<accession>A0ACB8E202</accession>
<keyword evidence="2" id="KW-1185">Reference proteome</keyword>
<dbReference type="Proteomes" id="UP000821865">
    <property type="component" value="Chromosome 1"/>
</dbReference>